<dbReference type="CDD" id="cd11530">
    <property type="entry name" value="NTP-PPase_DR2231_like"/>
    <property type="match status" value="1"/>
</dbReference>
<gene>
    <name evidence="2" type="ORF">UFOVP1358_26</name>
    <name evidence="1" type="ORF">UFOVP931_20</name>
</gene>
<dbReference type="InterPro" id="IPR021130">
    <property type="entry name" value="PRib-ATP_PPHydrolase-like"/>
</dbReference>
<dbReference type="EMBL" id="LR796870">
    <property type="protein sequence ID" value="CAB4171785.1"/>
    <property type="molecule type" value="Genomic_DNA"/>
</dbReference>
<dbReference type="GO" id="GO:0016787">
    <property type="term" value="F:hydrolase activity"/>
    <property type="evidence" value="ECO:0007669"/>
    <property type="project" value="UniProtKB-KW"/>
</dbReference>
<accession>A0A6J5PR64</accession>
<proteinExistence type="predicted"/>
<reference evidence="1" key="1">
    <citation type="submission" date="2020-05" db="EMBL/GenBank/DDBJ databases">
        <authorList>
            <person name="Chiriac C."/>
            <person name="Salcher M."/>
            <person name="Ghai R."/>
            <person name="Kavagutti S V."/>
        </authorList>
    </citation>
    <scope>NUCLEOTIDE SEQUENCE</scope>
</reference>
<organism evidence="1">
    <name type="scientific">uncultured Caudovirales phage</name>
    <dbReference type="NCBI Taxonomy" id="2100421"/>
    <lineage>
        <taxon>Viruses</taxon>
        <taxon>Duplodnaviria</taxon>
        <taxon>Heunggongvirae</taxon>
        <taxon>Uroviricota</taxon>
        <taxon>Caudoviricetes</taxon>
        <taxon>Peduoviridae</taxon>
        <taxon>Maltschvirus</taxon>
        <taxon>Maltschvirus maltsch</taxon>
    </lineage>
</organism>
<dbReference type="InterPro" id="IPR033653">
    <property type="entry name" value="NTP-PPase_DR2231-like"/>
</dbReference>
<sequence>MIGNVAEFHEKFGLPDGSTDQLMQDPAAQDFRVKFLQEELDELKEALATGDKVGAFDALLDLAYVAYGTALFAGIDPAQWHAGMHAVHSANMAKVRVAKAEDSKRGSAFDVKKPAGWVGPESRLKEILSW</sequence>
<name>A0A6J5PR64_9CAUD</name>
<dbReference type="Pfam" id="PF01503">
    <property type="entry name" value="PRA-PH"/>
    <property type="match status" value="1"/>
</dbReference>
<dbReference type="EMBL" id="LR797302">
    <property type="protein sequence ID" value="CAB4199958.1"/>
    <property type="molecule type" value="Genomic_DNA"/>
</dbReference>
<dbReference type="InterPro" id="IPR023292">
    <property type="entry name" value="NTP_PyroPHydrolase-like_dom_sf"/>
</dbReference>
<evidence type="ECO:0000313" key="2">
    <source>
        <dbReference type="EMBL" id="CAB4199958.1"/>
    </source>
</evidence>
<dbReference type="SUPFAM" id="SSF101386">
    <property type="entry name" value="all-alpha NTP pyrophosphatases"/>
    <property type="match status" value="1"/>
</dbReference>
<evidence type="ECO:0000313" key="1">
    <source>
        <dbReference type="EMBL" id="CAB4171785.1"/>
    </source>
</evidence>
<keyword evidence="1" id="KW-0378">Hydrolase</keyword>
<protein>
    <submittedName>
        <fullName evidence="1">NTP pyrophosphohydrolase, DR2231-like</fullName>
    </submittedName>
</protein>
<dbReference type="Gene3D" id="1.10.3420.10">
    <property type="entry name" value="putative ntp pyrophosphohydrolase like domain"/>
    <property type="match status" value="1"/>
</dbReference>